<evidence type="ECO:0000313" key="2">
    <source>
        <dbReference type="Proteomes" id="UP000327294"/>
    </source>
</evidence>
<dbReference type="Proteomes" id="UP000327294">
    <property type="component" value="Chromosome"/>
</dbReference>
<dbReference type="RefSeq" id="WP_152169825.1">
    <property type="nucleotide sequence ID" value="NZ_CP045096.1"/>
</dbReference>
<protein>
    <submittedName>
        <fullName evidence="1">XRE family transcriptional regulator</fullName>
    </submittedName>
</protein>
<evidence type="ECO:0000313" key="1">
    <source>
        <dbReference type="EMBL" id="QFQ98360.1"/>
    </source>
</evidence>
<name>A0A5P8K5R2_9ACTN</name>
<accession>A0A5P8K5R2</accession>
<reference evidence="1 2" key="1">
    <citation type="submission" date="2019-10" db="EMBL/GenBank/DDBJ databases">
        <title>Streptomyces sp. strain GY16 isolated from leaves of Broussonetia papyrifera.</title>
        <authorList>
            <person name="Mo P."/>
        </authorList>
    </citation>
    <scope>NUCLEOTIDE SEQUENCE [LARGE SCALE GENOMIC DNA]</scope>
    <source>
        <strain evidence="1 2">GY16</strain>
    </source>
</reference>
<keyword evidence="2" id="KW-1185">Reference proteome</keyword>
<dbReference type="KEGG" id="sphv:F9278_21670"/>
<dbReference type="AlphaFoldDB" id="A0A5P8K5R2"/>
<organism evidence="1 2">
    <name type="scientific">Streptomyces phaeolivaceus</name>
    <dbReference type="NCBI Taxonomy" id="2653200"/>
    <lineage>
        <taxon>Bacteria</taxon>
        <taxon>Bacillati</taxon>
        <taxon>Actinomycetota</taxon>
        <taxon>Actinomycetes</taxon>
        <taxon>Kitasatosporales</taxon>
        <taxon>Streptomycetaceae</taxon>
        <taxon>Streptomyces</taxon>
    </lineage>
</organism>
<proteinExistence type="predicted"/>
<dbReference type="EMBL" id="CP045096">
    <property type="protein sequence ID" value="QFQ98360.1"/>
    <property type="molecule type" value="Genomic_DNA"/>
</dbReference>
<sequence>MSAVVSELRVRVEGAVPRQPSDLHSADTPLGRARVARGWSQDKVVRALMLLADNWGWQIAAEQSLRVYMSDWERGVRRPNETYRVLLSTLYRATPDDLGFTAPRRETAMDDLSARVNELAAVVERLTVALGGVQGASA</sequence>
<gene>
    <name evidence="1" type="ORF">F9278_21670</name>
</gene>